<dbReference type="NCBIfam" id="TIGR02532">
    <property type="entry name" value="IV_pilin_GFxxxE"/>
    <property type="match status" value="1"/>
</dbReference>
<keyword evidence="1" id="KW-0472">Membrane</keyword>
<sequence>MFKKLREKSKNKKGFTLVELIVVIVIILVLAAVMVPSVLRYVNRAHEANCKADAATILVQLQAEVADAYLVDSAAPTLPTAAINGVPCNNTTPQPGSYTAVGTAEYTYVTNADGDITAFAYRNPRNFVNWTTTGWLDVDEAPAGP</sequence>
<dbReference type="RefSeq" id="WP_049898159.1">
    <property type="nucleotide sequence ID" value="NZ_CABLBR010000014.1"/>
</dbReference>
<name>A0ABY5VG71_9FIRM</name>
<proteinExistence type="predicted"/>
<gene>
    <name evidence="2" type="ORF">NQ502_17620</name>
</gene>
<dbReference type="SUPFAM" id="SSF54523">
    <property type="entry name" value="Pili subunits"/>
    <property type="match status" value="1"/>
</dbReference>
<evidence type="ECO:0000256" key="1">
    <source>
        <dbReference type="SAM" id="Phobius"/>
    </source>
</evidence>
<keyword evidence="1" id="KW-1133">Transmembrane helix</keyword>
<dbReference type="PROSITE" id="PS00409">
    <property type="entry name" value="PROKAR_NTER_METHYL"/>
    <property type="match status" value="1"/>
</dbReference>
<protein>
    <submittedName>
        <fullName evidence="2">Prepilin-type N-terminal cleavage/methylation domain-containing protein</fullName>
    </submittedName>
</protein>
<feature type="transmembrane region" description="Helical" evidence="1">
    <location>
        <begin position="20"/>
        <end position="42"/>
    </location>
</feature>
<accession>A0ABY5VG71</accession>
<dbReference type="EMBL" id="CP102290">
    <property type="protein sequence ID" value="UWP59161.1"/>
    <property type="molecule type" value="Genomic_DNA"/>
</dbReference>
<organism evidence="2 3">
    <name type="scientific">Ruminococcus gauvreauii</name>
    <dbReference type="NCBI Taxonomy" id="438033"/>
    <lineage>
        <taxon>Bacteria</taxon>
        <taxon>Bacillati</taxon>
        <taxon>Bacillota</taxon>
        <taxon>Clostridia</taxon>
        <taxon>Eubacteriales</taxon>
        <taxon>Oscillospiraceae</taxon>
        <taxon>Ruminococcus</taxon>
    </lineage>
</organism>
<dbReference type="Proteomes" id="UP001060164">
    <property type="component" value="Chromosome"/>
</dbReference>
<keyword evidence="3" id="KW-1185">Reference proteome</keyword>
<dbReference type="Pfam" id="PF07963">
    <property type="entry name" value="N_methyl"/>
    <property type="match status" value="1"/>
</dbReference>
<dbReference type="InterPro" id="IPR012902">
    <property type="entry name" value="N_methyl_site"/>
</dbReference>
<dbReference type="Gene3D" id="3.30.700.10">
    <property type="entry name" value="Glycoprotein, Type 4 Pilin"/>
    <property type="match status" value="1"/>
</dbReference>
<reference evidence="2" key="1">
    <citation type="journal article" date="2022" name="Cell">
        <title>Design, construction, and in vivo augmentation of a complex gut microbiome.</title>
        <authorList>
            <person name="Cheng A.G."/>
            <person name="Ho P.Y."/>
            <person name="Aranda-Diaz A."/>
            <person name="Jain S."/>
            <person name="Yu F.B."/>
            <person name="Meng X."/>
            <person name="Wang M."/>
            <person name="Iakiviak M."/>
            <person name="Nagashima K."/>
            <person name="Zhao A."/>
            <person name="Murugkar P."/>
            <person name="Patil A."/>
            <person name="Atabakhsh K."/>
            <person name="Weakley A."/>
            <person name="Yan J."/>
            <person name="Brumbaugh A.R."/>
            <person name="Higginbottom S."/>
            <person name="Dimas A."/>
            <person name="Shiver A.L."/>
            <person name="Deutschbauer A."/>
            <person name="Neff N."/>
            <person name="Sonnenburg J.L."/>
            <person name="Huang K.C."/>
            <person name="Fischbach M.A."/>
        </authorList>
    </citation>
    <scope>NUCLEOTIDE SEQUENCE</scope>
    <source>
        <strain evidence="2">DSM 19829</strain>
    </source>
</reference>
<dbReference type="InterPro" id="IPR045584">
    <property type="entry name" value="Pilin-like"/>
</dbReference>
<keyword evidence="1" id="KW-0812">Transmembrane</keyword>
<evidence type="ECO:0000313" key="2">
    <source>
        <dbReference type="EMBL" id="UWP59161.1"/>
    </source>
</evidence>
<dbReference type="PANTHER" id="PTHR30093">
    <property type="entry name" value="GENERAL SECRETION PATHWAY PROTEIN G"/>
    <property type="match status" value="1"/>
</dbReference>
<evidence type="ECO:0000313" key="3">
    <source>
        <dbReference type="Proteomes" id="UP001060164"/>
    </source>
</evidence>